<feature type="transmembrane region" description="Helical" evidence="2">
    <location>
        <begin position="478"/>
        <end position="497"/>
    </location>
</feature>
<feature type="transmembrane region" description="Helical" evidence="2">
    <location>
        <begin position="197"/>
        <end position="215"/>
    </location>
</feature>
<dbReference type="Proteomes" id="UP001565927">
    <property type="component" value="Unassembled WGS sequence"/>
</dbReference>
<feature type="transmembrane region" description="Helical" evidence="2">
    <location>
        <begin position="556"/>
        <end position="573"/>
    </location>
</feature>
<feature type="region of interest" description="Disordered" evidence="1">
    <location>
        <begin position="1"/>
        <end position="73"/>
    </location>
</feature>
<comment type="caution">
    <text evidence="3">The sequence shown here is derived from an EMBL/GenBank/DDBJ whole genome shotgun (WGS) entry which is preliminary data.</text>
</comment>
<feature type="transmembrane region" description="Helical" evidence="2">
    <location>
        <begin position="414"/>
        <end position="435"/>
    </location>
</feature>
<keyword evidence="2" id="KW-0472">Membrane</keyword>
<reference evidence="3 4" key="1">
    <citation type="submission" date="2024-07" db="EMBL/GenBank/DDBJ databases">
        <authorList>
            <person name="Thanompreechachai J."/>
            <person name="Duangmal K."/>
        </authorList>
    </citation>
    <scope>NUCLEOTIDE SEQUENCE [LARGE SCALE GENOMIC DNA]</scope>
    <source>
        <strain evidence="3 4">LSe6-4</strain>
    </source>
</reference>
<proteinExistence type="predicted"/>
<keyword evidence="2" id="KW-1133">Transmembrane helix</keyword>
<feature type="compositionally biased region" description="Pro residues" evidence="1">
    <location>
        <begin position="17"/>
        <end position="29"/>
    </location>
</feature>
<name>A0ABV4GWV8_9ACTN</name>
<accession>A0ABV4GWV8</accession>
<dbReference type="RefSeq" id="WP_370440049.1">
    <property type="nucleotide sequence ID" value="NZ_JBGFTU010000003.1"/>
</dbReference>
<sequence length="578" mass="58419">MDRLPVLHRDPTTVPRPVAPTTPHGPGPDAPVLARAGRLDVARTPADRRTPRHRTPRHRARLTPRRPTSPGAGPVLPVLAAAGTLAPLLGVPLPAPVAALVLGAAVVTLGSPLLHLSGVALPDPLVRVVVAAATGLVLVTGLFRLAEVTGARPDGPAVAAAGLVLLVVAGIARHTLARRTPARHTGGRAGPSWRGRLPLLGLLVLPGLAWLDALGRVESPGWLRGAVLVGAVVVLGRLTLRRGGRRDRVGTAAAVHAVAVAVLTPWAGVGGPDGTVAAGPWTSGLDRAWSLSPATVEEVVLPAVTALVVPGTWLIAERVVGRRRAVVVAVLALAALTLAPGGPGDLALTAAVLLVATGSVPRGRDHALRGRRGLVLALGTGALVVAPSAGVFAAQACLAALGVLLLRPRVPREAVVLTLPLALGFAAALWAATALGRGPTPPVGPAAATAVLLLALGATGLLTVLRARVRRTPQDVEVLALAGAGLLVHVAVTLGAGRVGSPVLSVLLLTVPAVLGLAAGWGLLATALGVVLDRVPGRWLRADTRATGAHRARPGWTLRTALVALAVFAVVHARRVLG</sequence>
<evidence type="ECO:0000256" key="2">
    <source>
        <dbReference type="SAM" id="Phobius"/>
    </source>
</evidence>
<protein>
    <submittedName>
        <fullName evidence="3">Uncharacterized protein</fullName>
    </submittedName>
</protein>
<feature type="transmembrane region" description="Helical" evidence="2">
    <location>
        <begin position="252"/>
        <end position="269"/>
    </location>
</feature>
<evidence type="ECO:0000256" key="1">
    <source>
        <dbReference type="SAM" id="MobiDB-lite"/>
    </source>
</evidence>
<organism evidence="3 4">
    <name type="scientific">Kineococcus halophytocola</name>
    <dbReference type="NCBI Taxonomy" id="3234027"/>
    <lineage>
        <taxon>Bacteria</taxon>
        <taxon>Bacillati</taxon>
        <taxon>Actinomycetota</taxon>
        <taxon>Actinomycetes</taxon>
        <taxon>Kineosporiales</taxon>
        <taxon>Kineosporiaceae</taxon>
        <taxon>Kineococcus</taxon>
    </lineage>
</organism>
<feature type="transmembrane region" description="Helical" evidence="2">
    <location>
        <begin position="503"/>
        <end position="535"/>
    </location>
</feature>
<evidence type="ECO:0000313" key="4">
    <source>
        <dbReference type="Proteomes" id="UP001565927"/>
    </source>
</evidence>
<feature type="transmembrane region" description="Helical" evidence="2">
    <location>
        <begin position="374"/>
        <end position="407"/>
    </location>
</feature>
<feature type="compositionally biased region" description="Basic residues" evidence="1">
    <location>
        <begin position="50"/>
        <end position="64"/>
    </location>
</feature>
<feature type="compositionally biased region" description="Basic and acidic residues" evidence="1">
    <location>
        <begin position="37"/>
        <end position="49"/>
    </location>
</feature>
<evidence type="ECO:0000313" key="3">
    <source>
        <dbReference type="EMBL" id="MEZ0163797.1"/>
    </source>
</evidence>
<feature type="transmembrane region" description="Helical" evidence="2">
    <location>
        <begin position="71"/>
        <end position="91"/>
    </location>
</feature>
<feature type="transmembrane region" description="Helical" evidence="2">
    <location>
        <begin position="328"/>
        <end position="354"/>
    </location>
</feature>
<feature type="transmembrane region" description="Helical" evidence="2">
    <location>
        <begin position="158"/>
        <end position="176"/>
    </location>
</feature>
<feature type="transmembrane region" description="Helical" evidence="2">
    <location>
        <begin position="221"/>
        <end position="240"/>
    </location>
</feature>
<keyword evidence="2" id="KW-0812">Transmembrane</keyword>
<feature type="compositionally biased region" description="Basic and acidic residues" evidence="1">
    <location>
        <begin position="1"/>
        <end position="11"/>
    </location>
</feature>
<feature type="transmembrane region" description="Helical" evidence="2">
    <location>
        <begin position="299"/>
        <end position="316"/>
    </location>
</feature>
<gene>
    <name evidence="3" type="ORF">AB2L27_03330</name>
</gene>
<feature type="transmembrane region" description="Helical" evidence="2">
    <location>
        <begin position="97"/>
        <end position="116"/>
    </location>
</feature>
<keyword evidence="4" id="KW-1185">Reference proteome</keyword>
<feature type="transmembrane region" description="Helical" evidence="2">
    <location>
        <begin position="128"/>
        <end position="146"/>
    </location>
</feature>
<dbReference type="EMBL" id="JBGFTU010000003">
    <property type="protein sequence ID" value="MEZ0163797.1"/>
    <property type="molecule type" value="Genomic_DNA"/>
</dbReference>
<feature type="transmembrane region" description="Helical" evidence="2">
    <location>
        <begin position="447"/>
        <end position="466"/>
    </location>
</feature>